<comment type="caution">
    <text evidence="2">The sequence shown here is derived from an EMBL/GenBank/DDBJ whole genome shotgun (WGS) entry which is preliminary data.</text>
</comment>
<dbReference type="EMBL" id="JAROYP010000033">
    <property type="protein sequence ID" value="MDH5164497.1"/>
    <property type="molecule type" value="Genomic_DNA"/>
</dbReference>
<sequence length="198" mass="23352">MNETSFGQELKKLRKHVGIPSKELSQKVGKAVTYVSQLERELIKNPSYDTCLQILLELGLNKENAEKMLNYYGIQSKEERQAELELAVKLDKELSWKINSSYYSKKFEQIERKRKLFLQLVDNHLETLGHYDNSRADKILSNLIELLKSEEKADLLFTLFENDFSKFDYMEMQLIFSNTMKDCKKLMTEKIINSFEEE</sequence>
<name>A0AAW6T642_9BACI</name>
<dbReference type="Pfam" id="PF01381">
    <property type="entry name" value="HTH_3"/>
    <property type="match status" value="1"/>
</dbReference>
<dbReference type="CDD" id="cd00093">
    <property type="entry name" value="HTH_XRE"/>
    <property type="match status" value="1"/>
</dbReference>
<dbReference type="AlphaFoldDB" id="A0AAW6T642"/>
<evidence type="ECO:0000313" key="2">
    <source>
        <dbReference type="EMBL" id="MDH5164497.1"/>
    </source>
</evidence>
<proteinExistence type="predicted"/>
<dbReference type="GO" id="GO:0003677">
    <property type="term" value="F:DNA binding"/>
    <property type="evidence" value="ECO:0007669"/>
    <property type="project" value="InterPro"/>
</dbReference>
<dbReference type="PROSITE" id="PS50943">
    <property type="entry name" value="HTH_CROC1"/>
    <property type="match status" value="1"/>
</dbReference>
<evidence type="ECO:0000259" key="1">
    <source>
        <dbReference type="PROSITE" id="PS50943"/>
    </source>
</evidence>
<evidence type="ECO:0000313" key="3">
    <source>
        <dbReference type="Proteomes" id="UP001159179"/>
    </source>
</evidence>
<protein>
    <submittedName>
        <fullName evidence="2">Helix-turn-helix transcriptional regulator</fullName>
    </submittedName>
</protein>
<dbReference type="RefSeq" id="WP_058005464.1">
    <property type="nucleotide sequence ID" value="NZ_JAROYP010000033.1"/>
</dbReference>
<gene>
    <name evidence="2" type="ORF">P5X88_26555</name>
</gene>
<dbReference type="Proteomes" id="UP001159179">
    <property type="component" value="Unassembled WGS sequence"/>
</dbReference>
<dbReference type="SUPFAM" id="SSF47413">
    <property type="entry name" value="lambda repressor-like DNA-binding domains"/>
    <property type="match status" value="1"/>
</dbReference>
<dbReference type="InterPro" id="IPR001387">
    <property type="entry name" value="Cro/C1-type_HTH"/>
</dbReference>
<reference evidence="2" key="1">
    <citation type="submission" date="2023-03" db="EMBL/GenBank/DDBJ databases">
        <title>Bacterial isolates from washroom surfaces on a university campus.</title>
        <authorList>
            <person name="Holman D.B."/>
            <person name="Gzyl K.E."/>
            <person name="Taheri A.E."/>
        </authorList>
    </citation>
    <scope>NUCLEOTIDE SEQUENCE</scope>
    <source>
        <strain evidence="2">RD03</strain>
    </source>
</reference>
<dbReference type="InterPro" id="IPR010982">
    <property type="entry name" value="Lambda_DNA-bd_dom_sf"/>
</dbReference>
<feature type="domain" description="HTH cro/C1-type" evidence="1">
    <location>
        <begin position="10"/>
        <end position="65"/>
    </location>
</feature>
<organism evidence="2 3">
    <name type="scientific">Heyndrickxia oleronia</name>
    <dbReference type="NCBI Taxonomy" id="38875"/>
    <lineage>
        <taxon>Bacteria</taxon>
        <taxon>Bacillati</taxon>
        <taxon>Bacillota</taxon>
        <taxon>Bacilli</taxon>
        <taxon>Bacillales</taxon>
        <taxon>Bacillaceae</taxon>
        <taxon>Heyndrickxia</taxon>
    </lineage>
</organism>
<dbReference type="Gene3D" id="1.10.260.40">
    <property type="entry name" value="lambda repressor-like DNA-binding domains"/>
    <property type="match status" value="1"/>
</dbReference>
<accession>A0AAW6T642</accession>